<reference evidence="2" key="2">
    <citation type="submission" date="2023-11" db="UniProtKB">
        <authorList>
            <consortium name="WormBaseParasite"/>
        </authorList>
    </citation>
    <scope>IDENTIFICATION</scope>
</reference>
<dbReference type="PANTHER" id="PTHR37557:SF4">
    <property type="entry name" value="CCHC-TYPE DOMAIN-CONTAINING PROTEIN"/>
    <property type="match status" value="1"/>
</dbReference>
<dbReference type="AlphaFoldDB" id="A0AA85FF16"/>
<reference evidence="1" key="1">
    <citation type="submission" date="2022-06" db="EMBL/GenBank/DDBJ databases">
        <authorList>
            <person name="Berger JAMES D."/>
            <person name="Berger JAMES D."/>
        </authorList>
    </citation>
    <scope>NUCLEOTIDE SEQUENCE [LARGE SCALE GENOMIC DNA]</scope>
</reference>
<dbReference type="WBParaSite" id="SRDH1_47130.1">
    <property type="protein sequence ID" value="SRDH1_47130.1"/>
    <property type="gene ID" value="SRDH1_47130"/>
</dbReference>
<protein>
    <recommendedName>
        <fullName evidence="3">Reverse transcriptase domain-containing protein</fullName>
    </recommendedName>
</protein>
<accession>A0AA85FF16</accession>
<sequence length="309" mass="34640">MMATKLLCEITDAPLTANQRLTLLKRYALPKLHYTGQLGIVSKADLEKVDLLIRNSVRKWLGLPHDTTNGYLHARIRDGGIGVEPLYPLAILRRSRRFVSCSARRCEMMEAVRISAAYKAIEGKSLSGMSLGGRMINSSHDVYDLWKTRLYSTLDGSGLKVSSQSTSSHIWVTSPKGMYPWMYQKALQLRGHTLKTKARESRGGRGNINLQSKGGCRRVESLTHILQECKVIQRLRIARHNRVVSKLEGSLRRAGSSVLHESYTPCGDSYVKPDLLACRMGAIFVLDVIICSDSRLRASWNAKIQKDRA</sequence>
<evidence type="ECO:0008006" key="3">
    <source>
        <dbReference type="Google" id="ProtNLM"/>
    </source>
</evidence>
<proteinExistence type="predicted"/>
<name>A0AA85FF16_9TREM</name>
<organism evidence="1 2">
    <name type="scientific">Schistosoma rodhaini</name>
    <dbReference type="NCBI Taxonomy" id="6188"/>
    <lineage>
        <taxon>Eukaryota</taxon>
        <taxon>Metazoa</taxon>
        <taxon>Spiralia</taxon>
        <taxon>Lophotrochozoa</taxon>
        <taxon>Platyhelminthes</taxon>
        <taxon>Trematoda</taxon>
        <taxon>Digenea</taxon>
        <taxon>Strigeidida</taxon>
        <taxon>Schistosomatoidea</taxon>
        <taxon>Schistosomatidae</taxon>
        <taxon>Schistosoma</taxon>
    </lineage>
</organism>
<evidence type="ECO:0000313" key="1">
    <source>
        <dbReference type="Proteomes" id="UP000050792"/>
    </source>
</evidence>
<dbReference type="Proteomes" id="UP000050792">
    <property type="component" value="Unassembled WGS sequence"/>
</dbReference>
<keyword evidence="1" id="KW-1185">Reference proteome</keyword>
<dbReference type="PANTHER" id="PTHR37557">
    <property type="entry name" value="115 KDA PROTEIN IN TYPE-1 RETROTRANSPOSABLE ELEMENT R1DM-LIKE PROTEIN-RELATED-RELATED"/>
    <property type="match status" value="1"/>
</dbReference>
<evidence type="ECO:0000313" key="2">
    <source>
        <dbReference type="WBParaSite" id="SRDH1_47130.1"/>
    </source>
</evidence>